<accession>A0A947GHY4</accession>
<dbReference type="Pfam" id="PF12770">
    <property type="entry name" value="CHAT"/>
    <property type="match status" value="1"/>
</dbReference>
<dbReference type="EMBL" id="JADOES010000016">
    <property type="protein sequence ID" value="MBT9315775.1"/>
    <property type="molecule type" value="Genomic_DNA"/>
</dbReference>
<comment type="caution">
    <text evidence="2">The sequence shown here is derived from an EMBL/GenBank/DDBJ whole genome shotgun (WGS) entry which is preliminary data.</text>
</comment>
<evidence type="ECO:0000259" key="1">
    <source>
        <dbReference type="Pfam" id="PF12770"/>
    </source>
</evidence>
<organism evidence="2 3">
    <name type="scientific">Leptothoe spongobia TAU-MAC 1115</name>
    <dbReference type="NCBI Taxonomy" id="1967444"/>
    <lineage>
        <taxon>Bacteria</taxon>
        <taxon>Bacillati</taxon>
        <taxon>Cyanobacteriota</taxon>
        <taxon>Cyanophyceae</taxon>
        <taxon>Nodosilineales</taxon>
        <taxon>Cymatolegaceae</taxon>
        <taxon>Leptothoe</taxon>
        <taxon>Leptothoe spongobia</taxon>
    </lineage>
</organism>
<dbReference type="AlphaFoldDB" id="A0A947GHY4"/>
<sequence>MPTLSEKILGMERSLETEFETYFEQNLADVTQTPEDIANTLSRIGQETGTTPAVLWAIPRGDHLHLVLITPDGEPIVRDLYDVPNAVLLKTIRTFQKNISHANNHTYLRSAQQLHQWLLAPFEAEFLETAGVDMLLVCLGDGIRGLSMSALHDGNQFLIEKYSLTQIPAFNLIKTDYDSLQQGQVLAMGSSEFEHQTPLPAVPMELANVLWELRSARTTQAPWEGRSLLNQGFTLDNVNTLLANRGFDIVHLATHAAFKPGQPNNSYVQLWDTKLSLDQLRGLKWQDSPELLVLSACETAIGDPEAELGFAGVALQSGAKSAVASLWDVSDVGTMALMSEFYQGLTAMPTKAEALQQAQLKMLRGDVHLAANRLKLSRGEVSLPMDLDGHENLSHPFYWAGFTMISSPW</sequence>
<feature type="domain" description="CHAT" evidence="1">
    <location>
        <begin position="109"/>
        <end position="405"/>
    </location>
</feature>
<proteinExistence type="predicted"/>
<dbReference type="InterPro" id="IPR024983">
    <property type="entry name" value="CHAT_dom"/>
</dbReference>
<reference evidence="2" key="2">
    <citation type="journal article" date="2021" name="Mar. Drugs">
        <title>Genome Reduction and Secondary Metabolism of the Marine Sponge-Associated Cyanobacterium Leptothoe.</title>
        <authorList>
            <person name="Konstantinou D."/>
            <person name="Popin R.V."/>
            <person name="Fewer D.P."/>
            <person name="Sivonen K."/>
            <person name="Gkelis S."/>
        </authorList>
    </citation>
    <scope>NUCLEOTIDE SEQUENCE</scope>
    <source>
        <strain evidence="2">TAU-MAC 1115</strain>
    </source>
</reference>
<evidence type="ECO:0000313" key="2">
    <source>
        <dbReference type="EMBL" id="MBT9315775.1"/>
    </source>
</evidence>
<evidence type="ECO:0000313" key="3">
    <source>
        <dbReference type="Proteomes" id="UP000717364"/>
    </source>
</evidence>
<dbReference type="Proteomes" id="UP000717364">
    <property type="component" value="Unassembled WGS sequence"/>
</dbReference>
<keyword evidence="3" id="KW-1185">Reference proteome</keyword>
<protein>
    <submittedName>
        <fullName evidence="2">CHAT domain-containing protein</fullName>
    </submittedName>
</protein>
<name>A0A947GHY4_9CYAN</name>
<gene>
    <name evidence="2" type="ORF">IXB50_10090</name>
</gene>
<reference evidence="2" key="1">
    <citation type="submission" date="2020-11" db="EMBL/GenBank/DDBJ databases">
        <authorList>
            <person name="Konstantinou D."/>
            <person name="Gkelis S."/>
            <person name="Popin R."/>
            <person name="Fewer D."/>
            <person name="Sivonen K."/>
        </authorList>
    </citation>
    <scope>NUCLEOTIDE SEQUENCE</scope>
    <source>
        <strain evidence="2">TAU-MAC 1115</strain>
    </source>
</reference>